<dbReference type="Proteomes" id="UP000232122">
    <property type="component" value="Unassembled WGS sequence"/>
</dbReference>
<gene>
    <name evidence="3" type="ORF">CH379_007075</name>
    <name evidence="4" type="ORF">CH379_07325</name>
</gene>
<evidence type="ECO:0000313" key="3">
    <source>
        <dbReference type="EMBL" id="MDV6235387.1"/>
    </source>
</evidence>
<dbReference type="PANTHER" id="PTHR30634">
    <property type="entry name" value="OUTER MEMBRANE LOLAB LIPOPROTEIN INSERTION APPARATUS"/>
    <property type="match status" value="1"/>
</dbReference>
<reference evidence="3 5" key="2">
    <citation type="journal article" date="2018" name="Microb. Genom.">
        <title>Deciphering the unexplored Leptospira diversity from soils uncovers genomic evolution to virulence.</title>
        <authorList>
            <person name="Thibeaux R."/>
            <person name="Iraola G."/>
            <person name="Ferres I."/>
            <person name="Bierque E."/>
            <person name="Girault D."/>
            <person name="Soupe-Gilbert M.E."/>
            <person name="Picardeau M."/>
            <person name="Goarant C."/>
        </authorList>
    </citation>
    <scope>NUCLEOTIDE SEQUENCE [LARGE SCALE GENOMIC DNA]</scope>
    <source>
        <strain evidence="3 5">ATI7-C-A5</strain>
    </source>
</reference>
<comment type="caution">
    <text evidence="4">The sequence shown here is derived from an EMBL/GenBank/DDBJ whole genome shotgun (WGS) entry which is preliminary data.</text>
</comment>
<keyword evidence="5" id="KW-1185">Reference proteome</keyword>
<dbReference type="SMART" id="SM00773">
    <property type="entry name" value="WGR"/>
    <property type="match status" value="1"/>
</dbReference>
<dbReference type="OrthoDB" id="313064at2"/>
<dbReference type="InterPro" id="IPR008893">
    <property type="entry name" value="WGR_domain"/>
</dbReference>
<sequence>MKKHFLLSDGDFERFRQIEISGYSVLLSEGETGSVGRRAVKTFPNRESCLKGFADLVSETLKRGYEESEIVPALKPLSGDPDYSETWKRVLGASDRKQALRDHFRFLTETEECKTLWDRILDTITDAKIDEEGRFVLTLPWSHDEETPVHLVWSPPFLGRIHSAVPHSMGRFVSVFNGMEIIHDDNDYPTFAIRGVGSPDDSNKSARVLDDYGWEEDILEEGESWWIRPLEVVGKDFSDVRSFGTYDDSQNWFVYHPFIKNKYGEAAITCVEHGTCDLETPEIRYGLGGFLLREICGWIRDIRPESDAASWSDGGPVFDAAFQEYVAHRAVELSEDEPEIAKRLLEYNWRSLARYVHATILKWVLFLTQEDAVNDDILVIDSYWDDAGEVLFLGFDWHAGNDYEEAVSEGANFIEYILDFTPFYAEILGNLNPAELQGGEVLDILGDNYRIVRDILAYLSIQNAISIMGGKEFESVPKNESGVYFAYSHYHDEEAEVAFHTSKGKEDSFFKKFFPNEKDGKEKRETSEEEQELIDDVTGDVMEDYPWVWKTTMEQSVDRLDRNFAEYQDRYKREFQRVLEYKEKVSDENSKRSLDDLAMQISSMALNRFLQSNKPALARWVLECYYELFPKLSVNRNSIVKGNVTGNSYNTAEYFAGDIIVYIAKYSGGKFLPLVENLLPSEIRDGRLAFNLACLNSLEKNKENTIRYTKLALSLGKPKTDFKDSDFDHFRDDPEFHALVALH</sequence>
<dbReference type="EMBL" id="NPEF02000007">
    <property type="protein sequence ID" value="MDV6235387.1"/>
    <property type="molecule type" value="Genomic_DNA"/>
</dbReference>
<evidence type="ECO:0000313" key="5">
    <source>
        <dbReference type="Proteomes" id="UP000232122"/>
    </source>
</evidence>
<dbReference type="RefSeq" id="WP_100745452.1">
    <property type="nucleotide sequence ID" value="NZ_NPEF02000007.1"/>
</dbReference>
<dbReference type="EMBL" id="NPEF01000056">
    <property type="protein sequence ID" value="PJZ93554.1"/>
    <property type="molecule type" value="Genomic_DNA"/>
</dbReference>
<evidence type="ECO:0000259" key="2">
    <source>
        <dbReference type="SMART" id="SM00773"/>
    </source>
</evidence>
<reference evidence="4" key="1">
    <citation type="submission" date="2017-07" db="EMBL/GenBank/DDBJ databases">
        <title>Leptospira spp. isolated from tropical soils.</title>
        <authorList>
            <person name="Thibeaux R."/>
            <person name="Iraola G."/>
            <person name="Ferres I."/>
            <person name="Bierque E."/>
            <person name="Girault D."/>
            <person name="Soupe-Gilbert M.-E."/>
            <person name="Picardeau M."/>
            <person name="Goarant C."/>
        </authorList>
    </citation>
    <scope>NUCLEOTIDE SEQUENCE [LARGE SCALE GENOMIC DNA]</scope>
    <source>
        <strain evidence="4">ATI7-C-A5</strain>
    </source>
</reference>
<accession>A0A2N0BQD1</accession>
<accession>A0A2N0BAL8</accession>
<dbReference type="PANTHER" id="PTHR30634:SF13">
    <property type="entry name" value="PROTEIN YEHF"/>
    <property type="match status" value="1"/>
</dbReference>
<feature type="domain" description="WGR" evidence="2">
    <location>
        <begin position="1"/>
        <end position="72"/>
    </location>
</feature>
<dbReference type="CDD" id="cd07996">
    <property type="entry name" value="WGR_MMR_like"/>
    <property type="match status" value="1"/>
</dbReference>
<evidence type="ECO:0000256" key="1">
    <source>
        <dbReference type="SAM" id="Coils"/>
    </source>
</evidence>
<organism evidence="4">
    <name type="scientific">Leptospira ellisii</name>
    <dbReference type="NCBI Taxonomy" id="2023197"/>
    <lineage>
        <taxon>Bacteria</taxon>
        <taxon>Pseudomonadati</taxon>
        <taxon>Spirochaetota</taxon>
        <taxon>Spirochaetia</taxon>
        <taxon>Leptospirales</taxon>
        <taxon>Leptospiraceae</taxon>
        <taxon>Leptospira</taxon>
    </lineage>
</organism>
<dbReference type="NCBIfam" id="NF047558">
    <property type="entry name" value="TPR_END_plus"/>
    <property type="match status" value="1"/>
</dbReference>
<dbReference type="Gene3D" id="2.20.140.10">
    <property type="entry name" value="WGR domain"/>
    <property type="match status" value="1"/>
</dbReference>
<keyword evidence="1" id="KW-0175">Coiled coil</keyword>
<protein>
    <submittedName>
        <fullName evidence="3">WGR domain-containing protein</fullName>
    </submittedName>
</protein>
<name>A0A2N0BAL8_9LEPT</name>
<evidence type="ECO:0000313" key="4">
    <source>
        <dbReference type="EMBL" id="PJZ93554.1"/>
    </source>
</evidence>
<dbReference type="AlphaFoldDB" id="A0A2N0BAL8"/>
<feature type="coiled-coil region" evidence="1">
    <location>
        <begin position="550"/>
        <end position="577"/>
    </location>
</feature>
<dbReference type="InterPro" id="IPR050458">
    <property type="entry name" value="LolB"/>
</dbReference>
<reference evidence="3" key="3">
    <citation type="submission" date="2023-10" db="EMBL/GenBank/DDBJ databases">
        <authorList>
            <person name="Picardeau M."/>
            <person name="Thibeaux R."/>
        </authorList>
    </citation>
    <scope>NUCLEOTIDE SEQUENCE</scope>
    <source>
        <strain evidence="3">ATI7-C-A5</strain>
    </source>
</reference>
<proteinExistence type="predicted"/>
<dbReference type="InterPro" id="IPR049809">
    <property type="entry name" value="YehF/YfeS-like_WGR"/>
</dbReference>
<dbReference type="Pfam" id="PF05406">
    <property type="entry name" value="WGR"/>
    <property type="match status" value="1"/>
</dbReference>